<gene>
    <name evidence="24" type="ORF">BD289DRAFT_459470</name>
</gene>
<evidence type="ECO:0000256" key="18">
    <source>
        <dbReference type="ARBA" id="ARBA00023326"/>
    </source>
</evidence>
<dbReference type="GO" id="GO:0000272">
    <property type="term" value="P:polysaccharide catabolic process"/>
    <property type="evidence" value="ECO:0007669"/>
    <property type="project" value="UniProtKB-KW"/>
</dbReference>
<dbReference type="Proteomes" id="UP000241462">
    <property type="component" value="Unassembled WGS sequence"/>
</dbReference>
<dbReference type="SUPFAM" id="SSF51445">
    <property type="entry name" value="(Trans)glycosidases"/>
    <property type="match status" value="1"/>
</dbReference>
<evidence type="ECO:0000256" key="6">
    <source>
        <dbReference type="ARBA" id="ARBA00019762"/>
    </source>
</evidence>
<keyword evidence="16" id="KW-0449">Lipoprotein</keyword>
<comment type="catalytic activity">
    <reaction evidence="1">
        <text>Hydrolysis of (1-&gt;3)-beta-D-glucosidic linkages in (1-&gt;3)-beta-D-glucans.</text>
        <dbReference type="EC" id="3.2.1.39"/>
    </reaction>
</comment>
<evidence type="ECO:0000256" key="11">
    <source>
        <dbReference type="ARBA" id="ARBA00022729"/>
    </source>
</evidence>
<evidence type="ECO:0000256" key="16">
    <source>
        <dbReference type="ARBA" id="ARBA00023288"/>
    </source>
</evidence>
<evidence type="ECO:0000256" key="3">
    <source>
        <dbReference type="ARBA" id="ARBA00004609"/>
    </source>
</evidence>
<evidence type="ECO:0000256" key="21">
    <source>
        <dbReference type="ARBA" id="ARBA00032906"/>
    </source>
</evidence>
<dbReference type="InterPro" id="IPR000490">
    <property type="entry name" value="Glyco_hydro_17"/>
</dbReference>
<dbReference type="GO" id="GO:0009277">
    <property type="term" value="C:fungal-type cell wall"/>
    <property type="evidence" value="ECO:0007669"/>
    <property type="project" value="TreeGrafter"/>
</dbReference>
<protein>
    <recommendedName>
        <fullName evidence="6">Probable glucan endo-1,3-beta-glucosidase eglC</fullName>
        <ecNumber evidence="5">3.2.1.39</ecNumber>
    </recommendedName>
    <alternativeName>
        <fullName evidence="20">Endo-1,3-beta-glucanase eglC</fullName>
    </alternativeName>
    <alternativeName>
        <fullName evidence="21">Laminarinase eglC</fullName>
    </alternativeName>
</protein>
<dbReference type="STRING" id="2025994.A0A2T3AE93"/>
<evidence type="ECO:0000256" key="8">
    <source>
        <dbReference type="ARBA" id="ARBA00022512"/>
    </source>
</evidence>
<keyword evidence="11 23" id="KW-0732">Signal</keyword>
<dbReference type="GO" id="GO:0071555">
    <property type="term" value="P:cell wall organization"/>
    <property type="evidence" value="ECO:0007669"/>
    <property type="project" value="UniProtKB-KW"/>
</dbReference>
<dbReference type="GO" id="GO:0098552">
    <property type="term" value="C:side of membrane"/>
    <property type="evidence" value="ECO:0007669"/>
    <property type="project" value="UniProtKB-KW"/>
</dbReference>
<keyword evidence="10" id="KW-0336">GPI-anchor</keyword>
<dbReference type="Pfam" id="PF00332">
    <property type="entry name" value="Glyco_hydro_17"/>
    <property type="match status" value="1"/>
</dbReference>
<comment type="similarity">
    <text evidence="4 22">Belongs to the glycosyl hydrolase 17 family.</text>
</comment>
<evidence type="ECO:0000256" key="23">
    <source>
        <dbReference type="SAM" id="SignalP"/>
    </source>
</evidence>
<dbReference type="GO" id="GO:0005576">
    <property type="term" value="C:extracellular region"/>
    <property type="evidence" value="ECO:0007669"/>
    <property type="project" value="TreeGrafter"/>
</dbReference>
<dbReference type="OrthoDB" id="1293114at2759"/>
<dbReference type="InterPro" id="IPR050732">
    <property type="entry name" value="Beta-glucan_modifiers"/>
</dbReference>
<keyword evidence="13" id="KW-0472">Membrane</keyword>
<evidence type="ECO:0000256" key="20">
    <source>
        <dbReference type="ARBA" id="ARBA00032134"/>
    </source>
</evidence>
<evidence type="ECO:0000313" key="25">
    <source>
        <dbReference type="Proteomes" id="UP000241462"/>
    </source>
</evidence>
<evidence type="ECO:0000256" key="12">
    <source>
        <dbReference type="ARBA" id="ARBA00022801"/>
    </source>
</evidence>
<dbReference type="EMBL" id="KZ678402">
    <property type="protein sequence ID" value="PSR93976.1"/>
    <property type="molecule type" value="Genomic_DNA"/>
</dbReference>
<comment type="function">
    <text evidence="19">Glucanases play a role in cell expansion during growth, in cell-cell fusion during mating, and in spore release during sporulation. This enzyme may be involved in beta-glucan degradation and also function biosynthetically as a transglycosylase.</text>
</comment>
<dbReference type="AlphaFoldDB" id="A0A2T3AE93"/>
<dbReference type="GO" id="GO:0009986">
    <property type="term" value="C:cell surface"/>
    <property type="evidence" value="ECO:0007669"/>
    <property type="project" value="TreeGrafter"/>
</dbReference>
<reference evidence="24 25" key="1">
    <citation type="journal article" date="2018" name="Mycol. Prog.">
        <title>Coniella lustricola, a new species from submerged detritus.</title>
        <authorList>
            <person name="Raudabaugh D.B."/>
            <person name="Iturriaga T."/>
            <person name="Carver A."/>
            <person name="Mondo S."/>
            <person name="Pangilinan J."/>
            <person name="Lipzen A."/>
            <person name="He G."/>
            <person name="Amirebrahimi M."/>
            <person name="Grigoriev I.V."/>
            <person name="Miller A.N."/>
        </authorList>
    </citation>
    <scope>NUCLEOTIDE SEQUENCE [LARGE SCALE GENOMIC DNA]</scope>
    <source>
        <strain evidence="24 25">B22-T-1</strain>
    </source>
</reference>
<accession>A0A2T3AE93</accession>
<organism evidence="24 25">
    <name type="scientific">Coniella lustricola</name>
    <dbReference type="NCBI Taxonomy" id="2025994"/>
    <lineage>
        <taxon>Eukaryota</taxon>
        <taxon>Fungi</taxon>
        <taxon>Dikarya</taxon>
        <taxon>Ascomycota</taxon>
        <taxon>Pezizomycotina</taxon>
        <taxon>Sordariomycetes</taxon>
        <taxon>Sordariomycetidae</taxon>
        <taxon>Diaporthales</taxon>
        <taxon>Schizoparmaceae</taxon>
        <taxon>Coniella</taxon>
    </lineage>
</organism>
<evidence type="ECO:0000256" key="7">
    <source>
        <dbReference type="ARBA" id="ARBA00022475"/>
    </source>
</evidence>
<evidence type="ECO:0000256" key="5">
    <source>
        <dbReference type="ARBA" id="ARBA00012780"/>
    </source>
</evidence>
<evidence type="ECO:0000256" key="2">
    <source>
        <dbReference type="ARBA" id="ARBA00004191"/>
    </source>
</evidence>
<keyword evidence="9" id="KW-0964">Secreted</keyword>
<keyword evidence="15" id="KW-0119">Carbohydrate metabolism</keyword>
<dbReference type="GO" id="GO:0042973">
    <property type="term" value="F:glucan endo-1,3-beta-D-glucosidase activity"/>
    <property type="evidence" value="ECO:0007669"/>
    <property type="project" value="UniProtKB-EC"/>
</dbReference>
<evidence type="ECO:0000256" key="15">
    <source>
        <dbReference type="ARBA" id="ARBA00023277"/>
    </source>
</evidence>
<dbReference type="FunCoup" id="A0A2T3AE93">
    <property type="interactions" value="393"/>
</dbReference>
<evidence type="ECO:0000256" key="17">
    <source>
        <dbReference type="ARBA" id="ARBA00023316"/>
    </source>
</evidence>
<keyword evidence="18" id="KW-0624">Polysaccharide degradation</keyword>
<dbReference type="InterPro" id="IPR017853">
    <property type="entry name" value="GH"/>
</dbReference>
<comment type="subcellular location">
    <subcellularLocation>
        <location evidence="3">Cell membrane</location>
        <topology evidence="3">Lipid-anchor</topology>
        <topology evidence="3">GPI-anchor</topology>
    </subcellularLocation>
    <subcellularLocation>
        <location evidence="2">Secreted</location>
        <location evidence="2">Cell wall</location>
    </subcellularLocation>
</comment>
<dbReference type="PANTHER" id="PTHR16631">
    <property type="entry name" value="GLUCAN 1,3-BETA-GLUCOSIDASE"/>
    <property type="match status" value="1"/>
</dbReference>
<evidence type="ECO:0000313" key="24">
    <source>
        <dbReference type="EMBL" id="PSR93976.1"/>
    </source>
</evidence>
<evidence type="ECO:0000256" key="19">
    <source>
        <dbReference type="ARBA" id="ARBA00025152"/>
    </source>
</evidence>
<evidence type="ECO:0000256" key="4">
    <source>
        <dbReference type="ARBA" id="ARBA00008773"/>
    </source>
</evidence>
<dbReference type="Gene3D" id="3.20.20.80">
    <property type="entry name" value="Glycosidases"/>
    <property type="match status" value="1"/>
</dbReference>
<sequence length="297" mass="32225">MKIISPLTSSLLLWLVAPAAAYYRGYNFKSYTADGSSCKTASDWKFAFNAVKQLPNSINAARLFYAAECDSLAHAVPEALNADVQILVGLDDSDSDFDAEKGALLAAIRKHGWSWILGVSVGSESLYRGDIGPASLSEKIYDVRGMLEALPGYPGDIEVGHVDTTNEWFDTANTAVLKACDFIGVDVYPYFQPEDNNHISNAGQLFNEAVTQARASVDAAGSLASVWVTETGWPVNGDQLGAAVPGVSNAASYFQQVACPSFEQLNTFWFTYQDWFAEPSFAVVNPQGEQYFSQECS</sequence>
<keyword evidence="25" id="KW-1185">Reference proteome</keyword>
<feature type="chain" id="PRO_5015597849" description="Probable glucan endo-1,3-beta-glucosidase eglC" evidence="23">
    <location>
        <begin position="22"/>
        <end position="297"/>
    </location>
</feature>
<dbReference type="PANTHER" id="PTHR16631:SF13">
    <property type="entry name" value="GLUCAN ENDO-1,3-BETA-GLUCOSIDASE EGLC-RELATED"/>
    <property type="match status" value="1"/>
</dbReference>
<keyword evidence="17" id="KW-0961">Cell wall biogenesis/degradation</keyword>
<name>A0A2T3AE93_9PEZI</name>
<evidence type="ECO:0000256" key="22">
    <source>
        <dbReference type="RuleBase" id="RU004335"/>
    </source>
</evidence>
<evidence type="ECO:0000256" key="13">
    <source>
        <dbReference type="ARBA" id="ARBA00023136"/>
    </source>
</evidence>
<evidence type="ECO:0000256" key="10">
    <source>
        <dbReference type="ARBA" id="ARBA00022622"/>
    </source>
</evidence>
<keyword evidence="8" id="KW-0134">Cell wall</keyword>
<evidence type="ECO:0000256" key="1">
    <source>
        <dbReference type="ARBA" id="ARBA00000382"/>
    </source>
</evidence>
<evidence type="ECO:0000256" key="14">
    <source>
        <dbReference type="ARBA" id="ARBA00023180"/>
    </source>
</evidence>
<dbReference type="InParanoid" id="A0A2T3AE93"/>
<dbReference type="EC" id="3.2.1.39" evidence="5"/>
<keyword evidence="7" id="KW-1003">Cell membrane</keyword>
<evidence type="ECO:0000256" key="9">
    <source>
        <dbReference type="ARBA" id="ARBA00022525"/>
    </source>
</evidence>
<feature type="signal peptide" evidence="23">
    <location>
        <begin position="1"/>
        <end position="21"/>
    </location>
</feature>
<keyword evidence="14" id="KW-0325">Glycoprotein</keyword>
<keyword evidence="12 24" id="KW-0378">Hydrolase</keyword>
<dbReference type="GO" id="GO:0005886">
    <property type="term" value="C:plasma membrane"/>
    <property type="evidence" value="ECO:0007669"/>
    <property type="project" value="UniProtKB-SubCell"/>
</dbReference>
<proteinExistence type="inferred from homology"/>